<dbReference type="EMBL" id="JAELYA010000001">
    <property type="protein sequence ID" value="MBO3274111.1"/>
    <property type="molecule type" value="Genomic_DNA"/>
</dbReference>
<proteinExistence type="predicted"/>
<organism evidence="2 3">
    <name type="scientific">Pseudomonas schmalbachii</name>
    <dbReference type="NCBI Taxonomy" id="2816993"/>
    <lineage>
        <taxon>Bacteria</taxon>
        <taxon>Pseudomonadati</taxon>
        <taxon>Pseudomonadota</taxon>
        <taxon>Gammaproteobacteria</taxon>
        <taxon>Pseudomonadales</taxon>
        <taxon>Pseudomonadaceae</taxon>
        <taxon>Pseudomonas</taxon>
    </lineage>
</organism>
<comment type="caution">
    <text evidence="2">The sequence shown here is derived from an EMBL/GenBank/DDBJ whole genome shotgun (WGS) entry which is preliminary data.</text>
</comment>
<evidence type="ECO:0000313" key="2">
    <source>
        <dbReference type="EMBL" id="MBO3274111.1"/>
    </source>
</evidence>
<sequence length="109" mass="12714">MEFTAHAVQRCSQRGIRIQQVEWLVRYGIYTWNRGAQVFFFDRSGFQRLLLGLSVSERQLAEKARNSYVVMKGEQVLTVGHRQAVFCTSKPGSHHHRRVDWRHGQTRAA</sequence>
<dbReference type="Proteomes" id="UP000669060">
    <property type="component" value="Unassembled WGS sequence"/>
</dbReference>
<evidence type="ECO:0000256" key="1">
    <source>
        <dbReference type="SAM" id="MobiDB-lite"/>
    </source>
</evidence>
<evidence type="ECO:0000313" key="3">
    <source>
        <dbReference type="Proteomes" id="UP000669060"/>
    </source>
</evidence>
<reference evidence="2 3" key="1">
    <citation type="submission" date="2020-12" db="EMBL/GenBank/DDBJ databases">
        <title>Pseudomonas schmalbachii sp. nov. isolated from millipede gut.</title>
        <authorList>
            <person name="Shelomi M."/>
        </authorList>
    </citation>
    <scope>NUCLEOTIDE SEQUENCE [LARGE SCALE GENOMIC DNA]</scope>
    <source>
        <strain evidence="2 3">Milli4</strain>
    </source>
</reference>
<keyword evidence="3" id="KW-1185">Reference proteome</keyword>
<feature type="region of interest" description="Disordered" evidence="1">
    <location>
        <begin position="90"/>
        <end position="109"/>
    </location>
</feature>
<gene>
    <name evidence="2" type="ORF">JFY56_02610</name>
</gene>
<protein>
    <submittedName>
        <fullName evidence="2">DUF4258 domain-containing protein</fullName>
    </submittedName>
</protein>
<name>A0ABS3TKD5_9PSED</name>
<accession>A0ABS3TKD5</accession>
<dbReference type="RefSeq" id="WP_208311910.1">
    <property type="nucleotide sequence ID" value="NZ_JAELYA010000001.1"/>
</dbReference>